<dbReference type="GO" id="GO:0015740">
    <property type="term" value="P:C4-dicarboxylate transport"/>
    <property type="evidence" value="ECO:0007669"/>
    <property type="project" value="TreeGrafter"/>
</dbReference>
<keyword evidence="5 9" id="KW-0812">Transmembrane</keyword>
<sequence>MTLGSIFRAIEQNIEKSVILVSYISMAGIIFVEVIRRFFFNEQAPWSTTIPIYLFLWLTWMGASYNTLRRSHLRFTEVRERMPYKAQFACLLIDALCWFIMGAVVIYYSIEQVYISYDNFAIVQGTDDVMQWWFYLATPVAWSLLLVRVIQNLRFDIREFRAGRSLTTQAALFD</sequence>
<dbReference type="InterPro" id="IPR007387">
    <property type="entry name" value="TRAP_DctQ"/>
</dbReference>
<feature type="transmembrane region" description="Helical" evidence="9">
    <location>
        <begin position="130"/>
        <end position="150"/>
    </location>
</feature>
<dbReference type="PANTHER" id="PTHR35011:SF2">
    <property type="entry name" value="2,3-DIKETO-L-GULONATE TRAP TRANSPORTER SMALL PERMEASE PROTEIN YIAM"/>
    <property type="match status" value="1"/>
</dbReference>
<dbReference type="OrthoDB" id="6116361at2"/>
<proteinExistence type="inferred from homology"/>
<feature type="transmembrane region" description="Helical" evidence="9">
    <location>
        <begin position="88"/>
        <end position="110"/>
    </location>
</feature>
<dbReference type="InterPro" id="IPR055348">
    <property type="entry name" value="DctQ"/>
</dbReference>
<evidence type="ECO:0000259" key="10">
    <source>
        <dbReference type="Pfam" id="PF04290"/>
    </source>
</evidence>
<keyword evidence="12" id="KW-1185">Reference proteome</keyword>
<dbReference type="AlphaFoldDB" id="A0A369WBK4"/>
<dbReference type="Proteomes" id="UP000253769">
    <property type="component" value="Unassembled WGS sequence"/>
</dbReference>
<evidence type="ECO:0000256" key="5">
    <source>
        <dbReference type="ARBA" id="ARBA00022692"/>
    </source>
</evidence>
<dbReference type="EMBL" id="QQOH01000007">
    <property type="protein sequence ID" value="RDE18006.1"/>
    <property type="molecule type" value="Genomic_DNA"/>
</dbReference>
<protein>
    <recommendedName>
        <fullName evidence="9">TRAP transporter small permease protein</fullName>
    </recommendedName>
</protein>
<keyword evidence="4 9" id="KW-0997">Cell inner membrane</keyword>
<evidence type="ECO:0000256" key="6">
    <source>
        <dbReference type="ARBA" id="ARBA00022989"/>
    </source>
</evidence>
<evidence type="ECO:0000313" key="11">
    <source>
        <dbReference type="EMBL" id="RDE18006.1"/>
    </source>
</evidence>
<comment type="subunit">
    <text evidence="9">The complex comprises the extracytoplasmic solute receptor protein and the two transmembrane proteins.</text>
</comment>
<comment type="caution">
    <text evidence="11">The sequence shown here is derived from an EMBL/GenBank/DDBJ whole genome shotgun (WGS) entry which is preliminary data.</text>
</comment>
<comment type="subcellular location">
    <subcellularLocation>
        <location evidence="1 9">Cell inner membrane</location>
        <topology evidence="1 9">Multi-pass membrane protein</topology>
    </subcellularLocation>
</comment>
<dbReference type="RefSeq" id="WP_114697358.1">
    <property type="nucleotide sequence ID" value="NZ_QQOH01000007.1"/>
</dbReference>
<evidence type="ECO:0000256" key="2">
    <source>
        <dbReference type="ARBA" id="ARBA00022448"/>
    </source>
</evidence>
<name>A0A369WBK4_9GAMM</name>
<accession>A0A369WBK4</accession>
<feature type="domain" description="Tripartite ATP-independent periplasmic transporters DctQ component" evidence="10">
    <location>
        <begin position="26"/>
        <end position="156"/>
    </location>
</feature>
<comment type="similarity">
    <text evidence="8 9">Belongs to the TRAP transporter small permease family.</text>
</comment>
<gene>
    <name evidence="11" type="ORF">DV711_19185</name>
</gene>
<dbReference type="PANTHER" id="PTHR35011">
    <property type="entry name" value="2,3-DIKETO-L-GULONATE TRAP TRANSPORTER SMALL PERMEASE PROTEIN YIAM"/>
    <property type="match status" value="1"/>
</dbReference>
<feature type="transmembrane region" description="Helical" evidence="9">
    <location>
        <begin position="50"/>
        <end position="68"/>
    </location>
</feature>
<reference evidence="11 12" key="1">
    <citation type="submission" date="2018-07" db="EMBL/GenBank/DDBJ databases">
        <title>Motiliproteus coralliicola sp. nov., a bacterium isolated from Coral.</title>
        <authorList>
            <person name="Wang G."/>
        </authorList>
    </citation>
    <scope>NUCLEOTIDE SEQUENCE [LARGE SCALE GENOMIC DNA]</scope>
    <source>
        <strain evidence="11 12">C34</strain>
    </source>
</reference>
<comment type="function">
    <text evidence="9">Part of the tripartite ATP-independent periplasmic (TRAP) transport system.</text>
</comment>
<evidence type="ECO:0000256" key="8">
    <source>
        <dbReference type="ARBA" id="ARBA00038436"/>
    </source>
</evidence>
<evidence type="ECO:0000256" key="9">
    <source>
        <dbReference type="RuleBase" id="RU369079"/>
    </source>
</evidence>
<keyword evidence="3" id="KW-1003">Cell membrane</keyword>
<evidence type="ECO:0000256" key="4">
    <source>
        <dbReference type="ARBA" id="ARBA00022519"/>
    </source>
</evidence>
<organism evidence="11 12">
    <name type="scientific">Motiliproteus coralliicola</name>
    <dbReference type="NCBI Taxonomy" id="2283196"/>
    <lineage>
        <taxon>Bacteria</taxon>
        <taxon>Pseudomonadati</taxon>
        <taxon>Pseudomonadota</taxon>
        <taxon>Gammaproteobacteria</taxon>
        <taxon>Oceanospirillales</taxon>
        <taxon>Oceanospirillaceae</taxon>
        <taxon>Motiliproteus</taxon>
    </lineage>
</organism>
<dbReference type="GO" id="GO:0005886">
    <property type="term" value="C:plasma membrane"/>
    <property type="evidence" value="ECO:0007669"/>
    <property type="project" value="UniProtKB-SubCell"/>
</dbReference>
<evidence type="ECO:0000256" key="7">
    <source>
        <dbReference type="ARBA" id="ARBA00023136"/>
    </source>
</evidence>
<keyword evidence="7 9" id="KW-0472">Membrane</keyword>
<evidence type="ECO:0000313" key="12">
    <source>
        <dbReference type="Proteomes" id="UP000253769"/>
    </source>
</evidence>
<evidence type="ECO:0000256" key="3">
    <source>
        <dbReference type="ARBA" id="ARBA00022475"/>
    </source>
</evidence>
<dbReference type="Pfam" id="PF04290">
    <property type="entry name" value="DctQ"/>
    <property type="match status" value="1"/>
</dbReference>
<evidence type="ECO:0000256" key="1">
    <source>
        <dbReference type="ARBA" id="ARBA00004429"/>
    </source>
</evidence>
<feature type="transmembrane region" description="Helical" evidence="9">
    <location>
        <begin position="20"/>
        <end position="38"/>
    </location>
</feature>
<keyword evidence="2 9" id="KW-0813">Transport</keyword>
<dbReference type="GO" id="GO:0022857">
    <property type="term" value="F:transmembrane transporter activity"/>
    <property type="evidence" value="ECO:0007669"/>
    <property type="project" value="UniProtKB-UniRule"/>
</dbReference>
<keyword evidence="6 9" id="KW-1133">Transmembrane helix</keyword>